<dbReference type="EMBL" id="MU858214">
    <property type="protein sequence ID" value="KAK4209152.1"/>
    <property type="molecule type" value="Genomic_DNA"/>
</dbReference>
<dbReference type="InterPro" id="IPR001810">
    <property type="entry name" value="F-box_dom"/>
</dbReference>
<keyword evidence="3" id="KW-1185">Reference proteome</keyword>
<proteinExistence type="predicted"/>
<sequence length="356" mass="39279">MAASNTYIFAPIPSEILENIIEYLDLSSILKLRLTCRDLAKRAVGPHLLKTGYERTTIDLSSAGFSRVEEIIWSPGFGPAVKHLTVQAVVYYMDGQDSQQISGTSRTSEVQMNEVEEKLNWVADRRSEQALAEWDEHQEVIIRLSEMMKQLGGPMAERPMLRSGLDLVCVVSPTQGIMHSPVRSGPAIWNNVARRASQAFYVTMNAMVRSGLKTPLLWIFPQTSRCSVPASTISWLLHSVDNQDLARVMSGIKNFALSFAPVIGTRVDFGLQPALGASEEPNPGQERQFDVPALVLAPDGLSLLIQEAFIAVPRFIGMVSANVEVLDLHMFTPPGNRAPVLCQMLSTSCGIHTFRN</sequence>
<gene>
    <name evidence="2" type="ORF">QBC37DRAFT_58463</name>
</gene>
<evidence type="ECO:0000313" key="3">
    <source>
        <dbReference type="Proteomes" id="UP001301769"/>
    </source>
</evidence>
<dbReference type="Pfam" id="PF12937">
    <property type="entry name" value="F-box-like"/>
    <property type="match status" value="1"/>
</dbReference>
<evidence type="ECO:0000259" key="1">
    <source>
        <dbReference type="PROSITE" id="PS50181"/>
    </source>
</evidence>
<dbReference type="InterPro" id="IPR036047">
    <property type="entry name" value="F-box-like_dom_sf"/>
</dbReference>
<comment type="caution">
    <text evidence="2">The sequence shown here is derived from an EMBL/GenBank/DDBJ whole genome shotgun (WGS) entry which is preliminary data.</text>
</comment>
<accession>A0AAN7B3Z7</accession>
<dbReference type="PROSITE" id="PS50181">
    <property type="entry name" value="FBOX"/>
    <property type="match status" value="1"/>
</dbReference>
<dbReference type="AlphaFoldDB" id="A0AAN7B3Z7"/>
<dbReference type="Proteomes" id="UP001301769">
    <property type="component" value="Unassembled WGS sequence"/>
</dbReference>
<reference evidence="2" key="2">
    <citation type="submission" date="2023-05" db="EMBL/GenBank/DDBJ databases">
        <authorList>
            <consortium name="Lawrence Berkeley National Laboratory"/>
            <person name="Steindorff A."/>
            <person name="Hensen N."/>
            <person name="Bonometti L."/>
            <person name="Westerberg I."/>
            <person name="Brannstrom I.O."/>
            <person name="Guillou S."/>
            <person name="Cros-Aarteil S."/>
            <person name="Calhoun S."/>
            <person name="Haridas S."/>
            <person name="Kuo A."/>
            <person name="Mondo S."/>
            <person name="Pangilinan J."/>
            <person name="Riley R."/>
            <person name="Labutti K."/>
            <person name="Andreopoulos B."/>
            <person name="Lipzen A."/>
            <person name="Chen C."/>
            <person name="Yanf M."/>
            <person name="Daum C."/>
            <person name="Ng V."/>
            <person name="Clum A."/>
            <person name="Ohm R."/>
            <person name="Martin F."/>
            <person name="Silar P."/>
            <person name="Natvig D."/>
            <person name="Lalanne C."/>
            <person name="Gautier V."/>
            <person name="Ament-Velasquez S.L."/>
            <person name="Kruys A."/>
            <person name="Hutchinson M.I."/>
            <person name="Powell A.J."/>
            <person name="Barry K."/>
            <person name="Miller A.N."/>
            <person name="Grigoriev I.V."/>
            <person name="Debuchy R."/>
            <person name="Gladieux P."/>
            <person name="Thoren M.H."/>
            <person name="Johannesson H."/>
        </authorList>
    </citation>
    <scope>NUCLEOTIDE SEQUENCE</scope>
    <source>
        <strain evidence="2">PSN293</strain>
    </source>
</reference>
<name>A0AAN7B3Z7_9PEZI</name>
<dbReference type="SUPFAM" id="SSF81383">
    <property type="entry name" value="F-box domain"/>
    <property type="match status" value="1"/>
</dbReference>
<reference evidence="2" key="1">
    <citation type="journal article" date="2023" name="Mol. Phylogenet. Evol.">
        <title>Genome-scale phylogeny and comparative genomics of the fungal order Sordariales.</title>
        <authorList>
            <person name="Hensen N."/>
            <person name="Bonometti L."/>
            <person name="Westerberg I."/>
            <person name="Brannstrom I.O."/>
            <person name="Guillou S."/>
            <person name="Cros-Aarteil S."/>
            <person name="Calhoun S."/>
            <person name="Haridas S."/>
            <person name="Kuo A."/>
            <person name="Mondo S."/>
            <person name="Pangilinan J."/>
            <person name="Riley R."/>
            <person name="LaButti K."/>
            <person name="Andreopoulos B."/>
            <person name="Lipzen A."/>
            <person name="Chen C."/>
            <person name="Yan M."/>
            <person name="Daum C."/>
            <person name="Ng V."/>
            <person name="Clum A."/>
            <person name="Steindorff A."/>
            <person name="Ohm R.A."/>
            <person name="Martin F."/>
            <person name="Silar P."/>
            <person name="Natvig D.O."/>
            <person name="Lalanne C."/>
            <person name="Gautier V."/>
            <person name="Ament-Velasquez S.L."/>
            <person name="Kruys A."/>
            <person name="Hutchinson M.I."/>
            <person name="Powell A.J."/>
            <person name="Barry K."/>
            <person name="Miller A.N."/>
            <person name="Grigoriev I.V."/>
            <person name="Debuchy R."/>
            <person name="Gladieux P."/>
            <person name="Hiltunen Thoren M."/>
            <person name="Johannesson H."/>
        </authorList>
    </citation>
    <scope>NUCLEOTIDE SEQUENCE</scope>
    <source>
        <strain evidence="2">PSN293</strain>
    </source>
</reference>
<protein>
    <recommendedName>
        <fullName evidence="1">F-box domain-containing protein</fullName>
    </recommendedName>
</protein>
<evidence type="ECO:0000313" key="2">
    <source>
        <dbReference type="EMBL" id="KAK4209152.1"/>
    </source>
</evidence>
<organism evidence="2 3">
    <name type="scientific">Rhypophila decipiens</name>
    <dbReference type="NCBI Taxonomy" id="261697"/>
    <lineage>
        <taxon>Eukaryota</taxon>
        <taxon>Fungi</taxon>
        <taxon>Dikarya</taxon>
        <taxon>Ascomycota</taxon>
        <taxon>Pezizomycotina</taxon>
        <taxon>Sordariomycetes</taxon>
        <taxon>Sordariomycetidae</taxon>
        <taxon>Sordariales</taxon>
        <taxon>Naviculisporaceae</taxon>
        <taxon>Rhypophila</taxon>
    </lineage>
</organism>
<feature type="domain" description="F-box" evidence="1">
    <location>
        <begin position="6"/>
        <end position="56"/>
    </location>
</feature>